<dbReference type="OrthoDB" id="1459723at2"/>
<evidence type="ECO:0000313" key="1">
    <source>
        <dbReference type="EMBL" id="QHI39161.1"/>
    </source>
</evidence>
<keyword evidence="2" id="KW-1185">Reference proteome</keyword>
<protein>
    <submittedName>
        <fullName evidence="1">Uncharacterized protein</fullName>
    </submittedName>
</protein>
<name>A0A7L4ZRK8_9FLAO</name>
<reference evidence="1 2" key="1">
    <citation type="journal article" date="2013" name="Int. J. Syst. Evol. Microbiol.">
        <title>Kordia antarctica sp. nov., isolated from Antarctic seawater.</title>
        <authorList>
            <person name="Baek K."/>
            <person name="Choi A."/>
            <person name="Kang I."/>
            <person name="Lee K."/>
            <person name="Cho J.C."/>
        </authorList>
    </citation>
    <scope>NUCLEOTIDE SEQUENCE [LARGE SCALE GENOMIC DNA]</scope>
    <source>
        <strain evidence="1 2">IMCC3317</strain>
    </source>
</reference>
<evidence type="ECO:0000313" key="2">
    <source>
        <dbReference type="Proteomes" id="UP000464657"/>
    </source>
</evidence>
<dbReference type="KEGG" id="kan:IMCC3317_45630"/>
<organism evidence="1 2">
    <name type="scientific">Kordia antarctica</name>
    <dbReference type="NCBI Taxonomy" id="1218801"/>
    <lineage>
        <taxon>Bacteria</taxon>
        <taxon>Pseudomonadati</taxon>
        <taxon>Bacteroidota</taxon>
        <taxon>Flavobacteriia</taxon>
        <taxon>Flavobacteriales</taxon>
        <taxon>Flavobacteriaceae</taxon>
        <taxon>Kordia</taxon>
    </lineage>
</organism>
<gene>
    <name evidence="1" type="ORF">IMCC3317_45630</name>
</gene>
<accession>A0A7L4ZRK8</accession>
<sequence>MKKRNLKSLDLNKKSISNLENNVKGGAIKTLIGCANTGCVGPIKNTCGIINCDLLSAACQADS</sequence>
<proteinExistence type="predicted"/>
<dbReference type="AlphaFoldDB" id="A0A7L4ZRK8"/>
<dbReference type="Proteomes" id="UP000464657">
    <property type="component" value="Chromosome"/>
</dbReference>
<dbReference type="EMBL" id="CP019288">
    <property type="protein sequence ID" value="QHI39161.1"/>
    <property type="molecule type" value="Genomic_DNA"/>
</dbReference>
<dbReference type="RefSeq" id="WP_160131661.1">
    <property type="nucleotide sequence ID" value="NZ_CP019288.1"/>
</dbReference>